<keyword evidence="8" id="KW-0805">Transcription regulation</keyword>
<evidence type="ECO:0000256" key="5">
    <source>
        <dbReference type="ARBA" id="ARBA00022806"/>
    </source>
</evidence>
<dbReference type="AlphaFoldDB" id="A2FVZ4"/>
<comment type="similarity">
    <text evidence="2 8">Belongs to the RuvB family.</text>
</comment>
<evidence type="ECO:0000313" key="10">
    <source>
        <dbReference type="EMBL" id="EAX90923.1"/>
    </source>
</evidence>
<dbReference type="InterPro" id="IPR010339">
    <property type="entry name" value="TIP49_P-loop"/>
</dbReference>
<dbReference type="GO" id="GO:0005524">
    <property type="term" value="F:ATP binding"/>
    <property type="evidence" value="ECO:0007669"/>
    <property type="project" value="UniProtKB-KW"/>
</dbReference>
<keyword evidence="3 8" id="KW-0547">Nucleotide-binding</keyword>
<evidence type="ECO:0000256" key="4">
    <source>
        <dbReference type="ARBA" id="ARBA00022801"/>
    </source>
</evidence>
<evidence type="ECO:0000256" key="1">
    <source>
        <dbReference type="ARBA" id="ARBA00004123"/>
    </source>
</evidence>
<dbReference type="GO" id="GO:0016887">
    <property type="term" value="F:ATP hydrolysis activity"/>
    <property type="evidence" value="ECO:0007669"/>
    <property type="project" value="RHEA"/>
</dbReference>
<dbReference type="EC" id="3.6.4.12" evidence="8"/>
<dbReference type="OrthoDB" id="10060499at2759"/>
<keyword evidence="5 8" id="KW-0347">Helicase</keyword>
<dbReference type="GO" id="GO:0097255">
    <property type="term" value="C:R2TP complex"/>
    <property type="evidence" value="ECO:0000318"/>
    <property type="project" value="GO_Central"/>
</dbReference>
<dbReference type="InterPro" id="IPR041048">
    <property type="entry name" value="RuvB-like_C"/>
</dbReference>
<dbReference type="OMA" id="RTLPYNK"/>
<dbReference type="GO" id="GO:0000812">
    <property type="term" value="C:Swr1 complex"/>
    <property type="evidence" value="ECO:0000318"/>
    <property type="project" value="GO_Central"/>
</dbReference>
<evidence type="ECO:0000256" key="8">
    <source>
        <dbReference type="RuleBase" id="RU363048"/>
    </source>
</evidence>
<sequence>MSRVKIQVVKSTEREARVSVHSHLHGLGLNENGEALPNAAGFVGQREAREAAGIIVELIKKRHMAGRALLFVGAPGTGKTAIALAISQELGQKVPFCPMVGSEVYSSEVKKTEVLQENFRRAIGIRIKENKEVYEGCLMEITPVESASTTGGYGKQVIEVKITLATMKNKITLKIDPSIYEQMQKAKISVGDVIYFEVSSGTVHRVGRCDEYQKDSDLEADKFVPKPKGDVHVRKEVVQDVTLHDLDVANSKPQGQPNDLASLVSQMSGMKKTEITDKLRTEVNKVVKKFIDQGVAELVPGVLFIDEVHTLDIECFSFLNRALESELAPIVIFATNRATAKIGLTDIRSPHGIPEDLLDRLLIVRTRAYSKDEMKQIISIRAKVEKIQVSEDALDELCNLADEKSLRYALQLLTPAKVIADCGKDEKDDPIVNKEAVVSASQLFIDIERSKNIIAGSADKFLK</sequence>
<dbReference type="InParanoid" id="A2FVZ4"/>
<dbReference type="VEuPathDB" id="TrichDB:TVAG_232800"/>
<name>A2FVZ4_TRIV3</name>
<dbReference type="Pfam" id="PF17856">
    <property type="entry name" value="TIP49_C"/>
    <property type="match status" value="1"/>
</dbReference>
<proteinExistence type="inferred from homology"/>
<organism evidence="10 11">
    <name type="scientific">Trichomonas vaginalis (strain ATCC PRA-98 / G3)</name>
    <dbReference type="NCBI Taxonomy" id="412133"/>
    <lineage>
        <taxon>Eukaryota</taxon>
        <taxon>Metamonada</taxon>
        <taxon>Parabasalia</taxon>
        <taxon>Trichomonadida</taxon>
        <taxon>Trichomonadidae</taxon>
        <taxon>Trichomonas</taxon>
    </lineage>
</organism>
<dbReference type="InterPro" id="IPR027417">
    <property type="entry name" value="P-loop_NTPase"/>
</dbReference>
<dbReference type="eggNOG" id="KOG1942">
    <property type="taxonomic scope" value="Eukaryota"/>
</dbReference>
<keyword evidence="4 8" id="KW-0378">Hydrolase</keyword>
<dbReference type="Pfam" id="PF06068">
    <property type="entry name" value="TIP49"/>
    <property type="match status" value="1"/>
</dbReference>
<dbReference type="FunFam" id="2.40.50.360:FF:000001">
    <property type="entry name" value="RuvB-like helicase"/>
    <property type="match status" value="1"/>
</dbReference>
<feature type="domain" description="AAA+ ATPase" evidence="9">
    <location>
        <begin position="65"/>
        <end position="355"/>
    </location>
</feature>
<gene>
    <name evidence="10" type="ORF">TVAG_232800</name>
</gene>
<keyword evidence="7 8" id="KW-0539">Nucleus</keyword>
<keyword evidence="8" id="KW-0804">Transcription</keyword>
<evidence type="ECO:0000256" key="3">
    <source>
        <dbReference type="ARBA" id="ARBA00022741"/>
    </source>
</evidence>
<dbReference type="PANTHER" id="PTHR11093">
    <property type="entry name" value="RUVB-RELATED REPTIN AND PONTIN"/>
    <property type="match status" value="1"/>
</dbReference>
<dbReference type="RefSeq" id="XP_001303853.1">
    <property type="nucleotide sequence ID" value="XM_001303852.1"/>
</dbReference>
<dbReference type="FunFam" id="1.10.8.60:FF:000010">
    <property type="entry name" value="RuvB-like helicase"/>
    <property type="match status" value="1"/>
</dbReference>
<dbReference type="CDD" id="cd00009">
    <property type="entry name" value="AAA"/>
    <property type="match status" value="1"/>
</dbReference>
<comment type="catalytic activity">
    <reaction evidence="8">
        <text>ATP + H2O = ADP + phosphate + H(+)</text>
        <dbReference type="Rhea" id="RHEA:13065"/>
        <dbReference type="ChEBI" id="CHEBI:15377"/>
        <dbReference type="ChEBI" id="CHEBI:15378"/>
        <dbReference type="ChEBI" id="CHEBI:30616"/>
        <dbReference type="ChEBI" id="CHEBI:43474"/>
        <dbReference type="ChEBI" id="CHEBI:456216"/>
        <dbReference type="EC" id="3.6.4.12"/>
    </reaction>
</comment>
<accession>A2FVZ4</accession>
<keyword evidence="6 8" id="KW-0067">ATP-binding</keyword>
<dbReference type="Gene3D" id="2.40.50.360">
    <property type="entry name" value="RuvB-like helicase, domain II"/>
    <property type="match status" value="1"/>
</dbReference>
<dbReference type="SMR" id="A2FVZ4"/>
<evidence type="ECO:0000256" key="2">
    <source>
        <dbReference type="ARBA" id="ARBA00007519"/>
    </source>
</evidence>
<reference evidence="10" key="2">
    <citation type="journal article" date="2007" name="Science">
        <title>Draft genome sequence of the sexually transmitted pathogen Trichomonas vaginalis.</title>
        <authorList>
            <person name="Carlton J.M."/>
            <person name="Hirt R.P."/>
            <person name="Silva J.C."/>
            <person name="Delcher A.L."/>
            <person name="Schatz M."/>
            <person name="Zhao Q."/>
            <person name="Wortman J.R."/>
            <person name="Bidwell S.L."/>
            <person name="Alsmark U.C.M."/>
            <person name="Besteiro S."/>
            <person name="Sicheritz-Ponten T."/>
            <person name="Noel C.J."/>
            <person name="Dacks J.B."/>
            <person name="Foster P.G."/>
            <person name="Simillion C."/>
            <person name="Van de Peer Y."/>
            <person name="Miranda-Saavedra D."/>
            <person name="Barton G.J."/>
            <person name="Westrop G.D."/>
            <person name="Mueller S."/>
            <person name="Dessi D."/>
            <person name="Fiori P.L."/>
            <person name="Ren Q."/>
            <person name="Paulsen I."/>
            <person name="Zhang H."/>
            <person name="Bastida-Corcuera F.D."/>
            <person name="Simoes-Barbosa A."/>
            <person name="Brown M.T."/>
            <person name="Hayes R.D."/>
            <person name="Mukherjee M."/>
            <person name="Okumura C.Y."/>
            <person name="Schneider R."/>
            <person name="Smith A.J."/>
            <person name="Vanacova S."/>
            <person name="Villalvazo M."/>
            <person name="Haas B.J."/>
            <person name="Pertea M."/>
            <person name="Feldblyum T.V."/>
            <person name="Utterback T.R."/>
            <person name="Shu C.L."/>
            <person name="Osoegawa K."/>
            <person name="de Jong P.J."/>
            <person name="Hrdy I."/>
            <person name="Horvathova L."/>
            <person name="Zubacova Z."/>
            <person name="Dolezal P."/>
            <person name="Malik S.B."/>
            <person name="Logsdon J.M. Jr."/>
            <person name="Henze K."/>
            <person name="Gupta A."/>
            <person name="Wang C.C."/>
            <person name="Dunne R.L."/>
            <person name="Upcroft J.A."/>
            <person name="Upcroft P."/>
            <person name="White O."/>
            <person name="Salzberg S.L."/>
            <person name="Tang P."/>
            <person name="Chiu C.-H."/>
            <person name="Lee Y.-S."/>
            <person name="Embley T.M."/>
            <person name="Coombs G.H."/>
            <person name="Mottram J.C."/>
            <person name="Tachezy J."/>
            <person name="Fraser-Liggett C.M."/>
            <person name="Johnson P.J."/>
        </authorList>
    </citation>
    <scope>NUCLEOTIDE SEQUENCE [LARGE SCALE GENOMIC DNA]</scope>
    <source>
        <strain evidence="10">G3</strain>
    </source>
</reference>
<dbReference type="VEuPathDB" id="TrichDB:TVAGG3_0492050"/>
<dbReference type="GO" id="GO:0006357">
    <property type="term" value="P:regulation of transcription by RNA polymerase II"/>
    <property type="evidence" value="ECO:0000318"/>
    <property type="project" value="GO_Central"/>
</dbReference>
<dbReference type="InterPro" id="IPR003593">
    <property type="entry name" value="AAA+_ATPase"/>
</dbReference>
<dbReference type="Gene3D" id="3.40.50.300">
    <property type="entry name" value="P-loop containing nucleotide triphosphate hydrolases"/>
    <property type="match status" value="1"/>
</dbReference>
<dbReference type="GO" id="GO:0031011">
    <property type="term" value="C:Ino80 complex"/>
    <property type="evidence" value="ECO:0000318"/>
    <property type="project" value="GO_Central"/>
</dbReference>
<dbReference type="FunCoup" id="A2FVZ4">
    <property type="interactions" value="840"/>
</dbReference>
<dbReference type="SMART" id="SM00382">
    <property type="entry name" value="AAA"/>
    <property type="match status" value="1"/>
</dbReference>
<comment type="subcellular location">
    <subcellularLocation>
        <location evidence="1">Nucleus</location>
    </subcellularLocation>
</comment>
<evidence type="ECO:0000256" key="7">
    <source>
        <dbReference type="ARBA" id="ARBA00023242"/>
    </source>
</evidence>
<reference evidence="10" key="1">
    <citation type="submission" date="2006-10" db="EMBL/GenBank/DDBJ databases">
        <authorList>
            <person name="Amadeo P."/>
            <person name="Zhao Q."/>
            <person name="Wortman J."/>
            <person name="Fraser-Liggett C."/>
            <person name="Carlton J."/>
        </authorList>
    </citation>
    <scope>NUCLEOTIDE SEQUENCE</scope>
    <source>
        <strain evidence="10">G3</strain>
    </source>
</reference>
<protein>
    <recommendedName>
        <fullName evidence="8">RuvB-like helicase</fullName>
        <ecNumber evidence="8">3.6.4.12</ecNumber>
    </recommendedName>
</protein>
<keyword evidence="11" id="KW-1185">Reference proteome</keyword>
<dbReference type="EMBL" id="DS114072">
    <property type="protein sequence ID" value="EAX90923.1"/>
    <property type="molecule type" value="Genomic_DNA"/>
</dbReference>
<evidence type="ECO:0000259" key="9">
    <source>
        <dbReference type="SMART" id="SM00382"/>
    </source>
</evidence>
<dbReference type="GO" id="GO:0035267">
    <property type="term" value="C:NuA4 histone acetyltransferase complex"/>
    <property type="evidence" value="ECO:0000318"/>
    <property type="project" value="GO_Central"/>
</dbReference>
<dbReference type="Proteomes" id="UP000001542">
    <property type="component" value="Unassembled WGS sequence"/>
</dbReference>
<dbReference type="SUPFAM" id="SSF52540">
    <property type="entry name" value="P-loop containing nucleoside triphosphate hydrolases"/>
    <property type="match status" value="1"/>
</dbReference>
<dbReference type="GO" id="GO:0000492">
    <property type="term" value="P:box C/D snoRNP assembly"/>
    <property type="evidence" value="ECO:0000318"/>
    <property type="project" value="GO_Central"/>
</dbReference>
<dbReference type="InterPro" id="IPR042487">
    <property type="entry name" value="RuvBL1/2_DNA/RNA_bd_dom"/>
</dbReference>
<dbReference type="InterPro" id="IPR027238">
    <property type="entry name" value="RuvB-like"/>
</dbReference>
<dbReference type="KEGG" id="tva:4748615"/>
<dbReference type="GO" id="GO:0003678">
    <property type="term" value="F:DNA helicase activity"/>
    <property type="evidence" value="ECO:0000318"/>
    <property type="project" value="GO_Central"/>
</dbReference>
<evidence type="ECO:0000256" key="6">
    <source>
        <dbReference type="ARBA" id="ARBA00022840"/>
    </source>
</evidence>
<evidence type="ECO:0000313" key="11">
    <source>
        <dbReference type="Proteomes" id="UP000001542"/>
    </source>
</evidence>
<dbReference type="GO" id="GO:0006338">
    <property type="term" value="P:chromatin remodeling"/>
    <property type="evidence" value="ECO:0000318"/>
    <property type="project" value="GO_Central"/>
</dbReference>
<dbReference type="Gene3D" id="1.10.8.60">
    <property type="match status" value="1"/>
</dbReference>
<dbReference type="STRING" id="5722.A2FVZ4"/>